<keyword evidence="8" id="KW-0479">Metal-binding</keyword>
<dbReference type="InterPro" id="IPR051363">
    <property type="entry name" value="RLR_Helicase"/>
</dbReference>
<feature type="domain" description="RLR CTR" evidence="22">
    <location>
        <begin position="810"/>
        <end position="938"/>
    </location>
</feature>
<dbReference type="STRING" id="7868.ENSCMIP00000027907"/>
<dbReference type="CDD" id="cd15805">
    <property type="entry name" value="RIG-I_C"/>
    <property type="match status" value="1"/>
</dbReference>
<dbReference type="SMART" id="SM00487">
    <property type="entry name" value="DEXDc"/>
    <property type="match status" value="1"/>
</dbReference>
<dbReference type="Pfam" id="PF16739">
    <property type="entry name" value="CARD_2"/>
    <property type="match status" value="2"/>
</dbReference>
<dbReference type="InterPro" id="IPR038557">
    <property type="entry name" value="RLR_C_sf"/>
</dbReference>
<evidence type="ECO:0000256" key="10">
    <source>
        <dbReference type="ARBA" id="ARBA00022741"/>
    </source>
</evidence>
<dbReference type="InterPro" id="IPR031964">
    <property type="entry name" value="CARD_dom"/>
</dbReference>
<dbReference type="PANTHER" id="PTHR14074">
    <property type="entry name" value="HELICASE WITH DEATH DOMAIN-RELATED"/>
    <property type="match status" value="1"/>
</dbReference>
<evidence type="ECO:0000256" key="7">
    <source>
        <dbReference type="ARBA" id="ARBA00022588"/>
    </source>
</evidence>
<keyword evidence="24" id="KW-1185">Reference proteome</keyword>
<dbReference type="InterPro" id="IPR011545">
    <property type="entry name" value="DEAD/DEAH_box_helicase_dom"/>
</dbReference>
<dbReference type="Pfam" id="PF18119">
    <property type="entry name" value="RIG-I_C"/>
    <property type="match status" value="1"/>
</dbReference>
<comment type="catalytic activity">
    <reaction evidence="19">
        <text>ATP + H2O = ADP + phosphate + H(+)</text>
        <dbReference type="Rhea" id="RHEA:13065"/>
        <dbReference type="ChEBI" id="CHEBI:15377"/>
        <dbReference type="ChEBI" id="CHEBI:15378"/>
        <dbReference type="ChEBI" id="CHEBI:30616"/>
        <dbReference type="ChEBI" id="CHEBI:43474"/>
        <dbReference type="ChEBI" id="CHEBI:456216"/>
        <dbReference type="EC" id="3.6.4.13"/>
    </reaction>
    <physiologicalReaction direction="left-to-right" evidence="19">
        <dbReference type="Rhea" id="RHEA:13066"/>
    </physiologicalReaction>
</comment>
<dbReference type="GO" id="GO:0005737">
    <property type="term" value="C:cytoplasm"/>
    <property type="evidence" value="ECO:0007669"/>
    <property type="project" value="UniProtKB-SubCell"/>
</dbReference>
<evidence type="ECO:0000259" key="22">
    <source>
        <dbReference type="PROSITE" id="PS51789"/>
    </source>
</evidence>
<reference evidence="24" key="3">
    <citation type="journal article" date="2014" name="Nature">
        <title>Elephant shark genome provides unique insights into gnathostome evolution.</title>
        <authorList>
            <consortium name="International Elephant Shark Genome Sequencing Consortium"/>
            <person name="Venkatesh B."/>
            <person name="Lee A.P."/>
            <person name="Ravi V."/>
            <person name="Maurya A.K."/>
            <person name="Lian M.M."/>
            <person name="Swann J.B."/>
            <person name="Ohta Y."/>
            <person name="Flajnik M.F."/>
            <person name="Sutoh Y."/>
            <person name="Kasahara M."/>
            <person name="Hoon S."/>
            <person name="Gangu V."/>
            <person name="Roy S.W."/>
            <person name="Irimia M."/>
            <person name="Korzh V."/>
            <person name="Kondrychyn I."/>
            <person name="Lim Z.W."/>
            <person name="Tay B.H."/>
            <person name="Tohari S."/>
            <person name="Kong K.W."/>
            <person name="Ho S."/>
            <person name="Lorente-Galdos B."/>
            <person name="Quilez J."/>
            <person name="Marques-Bonet T."/>
            <person name="Raney B.J."/>
            <person name="Ingham P.W."/>
            <person name="Tay A."/>
            <person name="Hillier L.W."/>
            <person name="Minx P."/>
            <person name="Boehm T."/>
            <person name="Wilson R.K."/>
            <person name="Brenner S."/>
            <person name="Warren W.C."/>
        </authorList>
    </citation>
    <scope>NUCLEOTIDE SEQUENCE [LARGE SCALE GENOMIC DNA]</scope>
</reference>
<name>A0A4W3IGA0_CALMI</name>
<dbReference type="AlphaFoldDB" id="A0A4W3IGA0"/>
<evidence type="ECO:0000256" key="9">
    <source>
        <dbReference type="ARBA" id="ARBA00022737"/>
    </source>
</evidence>
<evidence type="ECO:0000256" key="1">
    <source>
        <dbReference type="ARBA" id="ARBA00004496"/>
    </source>
</evidence>
<sequence length="939" mass="107291">MKETDKDLLRLYKTYITGIVRPSYVLAHLVDFISSADIEQIRSEEQKSVTTSAELFLDCLFKVEEQGWFQGFLDGLTAAGYTGLAEAIQMADFSEIESLKGHKKLLERVTPTIINNVKPHEILPYMNSCLLPRECEEIQQLTTNKGNAAGAEKLLECLQRSDKMTFYKTFTLALEMSDSVAVTDLLCVDSDEMSTEPSDCSSSLIHEQEIHYMEQTGKDDACEAPYPGMKEVMTDSTSLKTPERHQKNSSDVKDMKLREYQKELARPGIEGKNTIICAPTGCGKTLVALTICEHHLKDMLEEKRKVVFLATTVPIYQQQSRLFTDYFQNTSYKVAGLCGESAEHAPAQMLVEVNDILIFTPQILLNCLKTSTIPSLSIFTLLIFDECHNTAKSHPYNVLMQQYLDAKLSTDSEPLPQIVGLTASIGVGDAKTVQETMQHIFQICANLDMETISTVRENLTELEKFVFVSEKHIREIGCRVKDPFADIIFGIMERIEEMARSVYNIDTLSGIPNRSRGTQKYEQWIVEIQKKCKVLQMADVEEERRICKALFTYTEHLRKYNDTMIINEDARTKDAVEYLDQFINNVKGGGFDETERELTALFEENKQRLLEIDQEPKYHNPKLNEVEAILNEEYTNKPDTKTILFVKTRALADALKKWITESPVLEFLQPELLLGRGRRDHTPAMTLPLQKEVLTLFKESSGTKLLIATSVADEGIDIAQCNLVLLYEYVGNVIKMIQTRGRGRAEGSKCILVTSKRENAERDEINYLQEKMMYRAIQQVQQMDRTMFCSKINRIQVDEQQMRESTAAKVRCVEKSKDSYNLLCAKCKKYACSSDCIRVIEESHHVVVEQSFKERYTHEPHPKPKRYGNFQKVSKLYCKSCKHDWGITANFKVFNNLPVIKIESFVLENVTTSEQSYVRKWIKVPFLLKVFNTAEVAAE</sequence>
<dbReference type="OrthoDB" id="416741at2759"/>
<dbReference type="GO" id="GO:0003724">
    <property type="term" value="F:RNA helicase activity"/>
    <property type="evidence" value="ECO:0007669"/>
    <property type="project" value="UniProtKB-EC"/>
</dbReference>
<evidence type="ECO:0000256" key="5">
    <source>
        <dbReference type="ARBA" id="ARBA00022499"/>
    </source>
</evidence>
<dbReference type="PANTHER" id="PTHR14074:SF16">
    <property type="entry name" value="ANTIVIRAL INNATE IMMUNE RESPONSE RECEPTOR RIG-I"/>
    <property type="match status" value="1"/>
</dbReference>
<dbReference type="Pfam" id="PF00271">
    <property type="entry name" value="Helicase_C"/>
    <property type="match status" value="1"/>
</dbReference>
<comment type="subcellular location">
    <subcellularLocation>
        <location evidence="1">Cytoplasm</location>
    </subcellularLocation>
</comment>
<dbReference type="GO" id="GO:0003725">
    <property type="term" value="F:double-stranded RNA binding"/>
    <property type="evidence" value="ECO:0007669"/>
    <property type="project" value="TreeGrafter"/>
</dbReference>
<dbReference type="PROSITE" id="PS51789">
    <property type="entry name" value="RLR_CTR"/>
    <property type="match status" value="1"/>
</dbReference>
<keyword evidence="11" id="KW-0378">Hydrolase</keyword>
<evidence type="ECO:0000313" key="24">
    <source>
        <dbReference type="Proteomes" id="UP000314986"/>
    </source>
</evidence>
<dbReference type="InterPro" id="IPR027417">
    <property type="entry name" value="P-loop_NTPase"/>
</dbReference>
<keyword evidence="10" id="KW-0547">Nucleotide-binding</keyword>
<reference evidence="23" key="4">
    <citation type="submission" date="2025-08" db="UniProtKB">
        <authorList>
            <consortium name="Ensembl"/>
        </authorList>
    </citation>
    <scope>IDENTIFICATION</scope>
</reference>
<dbReference type="InterPro" id="IPR011029">
    <property type="entry name" value="DEATH-like_dom_sf"/>
</dbReference>
<dbReference type="PROSITE" id="PS51194">
    <property type="entry name" value="HELICASE_CTER"/>
    <property type="match status" value="1"/>
</dbReference>
<evidence type="ECO:0000256" key="11">
    <source>
        <dbReference type="ARBA" id="ARBA00022801"/>
    </source>
</evidence>
<evidence type="ECO:0000259" key="21">
    <source>
        <dbReference type="PROSITE" id="PS51194"/>
    </source>
</evidence>
<keyword evidence="9" id="KW-0677">Repeat</keyword>
<dbReference type="CDD" id="cd12090">
    <property type="entry name" value="MDA5_ID"/>
    <property type="match status" value="1"/>
</dbReference>
<dbReference type="KEGG" id="cmk:103187211"/>
<evidence type="ECO:0000256" key="8">
    <source>
        <dbReference type="ARBA" id="ARBA00022723"/>
    </source>
</evidence>
<keyword evidence="12" id="KW-0347">Helicase</keyword>
<keyword evidence="16" id="KW-0391">Immunity</keyword>
<evidence type="ECO:0000256" key="13">
    <source>
        <dbReference type="ARBA" id="ARBA00022833"/>
    </source>
</evidence>
<dbReference type="Ensembl" id="ENSCMIT00000028348.1">
    <property type="protein sequence ID" value="ENSCMIP00000027907.1"/>
    <property type="gene ID" value="ENSCMIG00000011809.1"/>
</dbReference>
<protein>
    <recommendedName>
        <fullName evidence="3">RNA helicase</fullName>
        <ecNumber evidence="3">3.6.4.13</ecNumber>
    </recommendedName>
</protein>
<evidence type="ECO:0000256" key="4">
    <source>
        <dbReference type="ARBA" id="ARBA00022490"/>
    </source>
</evidence>
<dbReference type="EC" id="3.6.4.13" evidence="3"/>
<keyword evidence="4" id="KW-0963">Cytoplasm</keyword>
<feature type="domain" description="Helicase C-terminal" evidence="21">
    <location>
        <begin position="622"/>
        <end position="788"/>
    </location>
</feature>
<evidence type="ECO:0000256" key="2">
    <source>
        <dbReference type="ARBA" id="ARBA00006866"/>
    </source>
</evidence>
<evidence type="ECO:0000256" key="19">
    <source>
        <dbReference type="ARBA" id="ARBA00049390"/>
    </source>
</evidence>
<dbReference type="GO" id="GO:0140374">
    <property type="term" value="P:antiviral innate immune response"/>
    <property type="evidence" value="ECO:0007669"/>
    <property type="project" value="TreeGrafter"/>
</dbReference>
<reference evidence="24" key="1">
    <citation type="journal article" date="2006" name="Science">
        <title>Ancient noncoding elements conserved in the human genome.</title>
        <authorList>
            <person name="Venkatesh B."/>
            <person name="Kirkness E.F."/>
            <person name="Loh Y.H."/>
            <person name="Halpern A.L."/>
            <person name="Lee A.P."/>
            <person name="Johnson J."/>
            <person name="Dandona N."/>
            <person name="Viswanathan L.D."/>
            <person name="Tay A."/>
            <person name="Venter J.C."/>
            <person name="Strausberg R.L."/>
            <person name="Brenner S."/>
        </authorList>
    </citation>
    <scope>NUCLEOTIDE SEQUENCE [LARGE SCALE GENOMIC DNA]</scope>
</reference>
<evidence type="ECO:0000256" key="6">
    <source>
        <dbReference type="ARBA" id="ARBA00022553"/>
    </source>
</evidence>
<dbReference type="InterPro" id="IPR021673">
    <property type="entry name" value="RLR_CTR"/>
</dbReference>
<dbReference type="OMA" id="FFANHVP"/>
<dbReference type="GO" id="GO:0016787">
    <property type="term" value="F:hydrolase activity"/>
    <property type="evidence" value="ECO:0007669"/>
    <property type="project" value="UniProtKB-KW"/>
</dbReference>
<evidence type="ECO:0000259" key="20">
    <source>
        <dbReference type="PROSITE" id="PS51192"/>
    </source>
</evidence>
<evidence type="ECO:0000256" key="3">
    <source>
        <dbReference type="ARBA" id="ARBA00012552"/>
    </source>
</evidence>
<dbReference type="GO" id="GO:0008270">
    <property type="term" value="F:zinc ion binding"/>
    <property type="evidence" value="ECO:0007669"/>
    <property type="project" value="TreeGrafter"/>
</dbReference>
<dbReference type="CTD" id="23586"/>
<keyword evidence="14" id="KW-0067">ATP-binding</keyword>
<keyword evidence="6" id="KW-0597">Phosphoprotein</keyword>
<keyword evidence="18" id="KW-0051">Antiviral defense</keyword>
<dbReference type="Gene3D" id="2.170.150.30">
    <property type="entry name" value="RIG-I-like receptor, C-terminal regulatory domain"/>
    <property type="match status" value="1"/>
</dbReference>
<dbReference type="Proteomes" id="UP000314986">
    <property type="component" value="Unassembled WGS sequence"/>
</dbReference>
<dbReference type="Gene3D" id="1.20.1320.30">
    <property type="match status" value="1"/>
</dbReference>
<dbReference type="GO" id="GO:0003727">
    <property type="term" value="F:single-stranded RNA binding"/>
    <property type="evidence" value="ECO:0007669"/>
    <property type="project" value="TreeGrafter"/>
</dbReference>
<dbReference type="InterPro" id="IPR001650">
    <property type="entry name" value="Helicase_C-like"/>
</dbReference>
<evidence type="ECO:0000313" key="23">
    <source>
        <dbReference type="Ensembl" id="ENSCMIP00000027907.1"/>
    </source>
</evidence>
<keyword evidence="5" id="KW-1017">Isopeptide bond</keyword>
<dbReference type="InParanoid" id="A0A4W3IGA0"/>
<reference evidence="23" key="5">
    <citation type="submission" date="2025-09" db="UniProtKB">
        <authorList>
            <consortium name="Ensembl"/>
        </authorList>
    </citation>
    <scope>IDENTIFICATION</scope>
</reference>
<dbReference type="FunFam" id="2.170.150.30:FF:000001">
    <property type="entry name" value="Probable ATP-dependent RNA helicase DDX58"/>
    <property type="match status" value="1"/>
</dbReference>
<reference evidence="24" key="2">
    <citation type="journal article" date="2007" name="PLoS Biol.">
        <title>Survey sequencing and comparative analysis of the elephant shark (Callorhinchus milii) genome.</title>
        <authorList>
            <person name="Venkatesh B."/>
            <person name="Kirkness E.F."/>
            <person name="Loh Y.H."/>
            <person name="Halpern A.L."/>
            <person name="Lee A.P."/>
            <person name="Johnson J."/>
            <person name="Dandona N."/>
            <person name="Viswanathan L.D."/>
            <person name="Tay A."/>
            <person name="Venter J.C."/>
            <person name="Strausberg R.L."/>
            <person name="Brenner S."/>
        </authorList>
    </citation>
    <scope>NUCLEOTIDE SEQUENCE [LARGE SCALE GENOMIC DNA]</scope>
</reference>
<evidence type="ECO:0000256" key="18">
    <source>
        <dbReference type="ARBA" id="ARBA00023118"/>
    </source>
</evidence>
<dbReference type="Gene3D" id="1.10.533.10">
    <property type="entry name" value="Death Domain, Fas"/>
    <property type="match status" value="2"/>
</dbReference>
<evidence type="ECO:0000256" key="16">
    <source>
        <dbReference type="ARBA" id="ARBA00022859"/>
    </source>
</evidence>
<keyword evidence="17" id="KW-0694">RNA-binding</keyword>
<dbReference type="Pfam" id="PF00270">
    <property type="entry name" value="DEAD"/>
    <property type="match status" value="1"/>
</dbReference>
<organism evidence="23 24">
    <name type="scientific">Callorhinchus milii</name>
    <name type="common">Ghost shark</name>
    <dbReference type="NCBI Taxonomy" id="7868"/>
    <lineage>
        <taxon>Eukaryota</taxon>
        <taxon>Metazoa</taxon>
        <taxon>Chordata</taxon>
        <taxon>Craniata</taxon>
        <taxon>Vertebrata</taxon>
        <taxon>Chondrichthyes</taxon>
        <taxon>Holocephali</taxon>
        <taxon>Chimaeriformes</taxon>
        <taxon>Callorhinchidae</taxon>
        <taxon>Callorhinchus</taxon>
    </lineage>
</organism>
<proteinExistence type="inferred from homology"/>
<evidence type="ECO:0000256" key="17">
    <source>
        <dbReference type="ARBA" id="ARBA00022884"/>
    </source>
</evidence>
<dbReference type="PROSITE" id="PS51192">
    <property type="entry name" value="HELICASE_ATP_BIND_1"/>
    <property type="match status" value="1"/>
</dbReference>
<dbReference type="GO" id="GO:0002753">
    <property type="term" value="P:cytoplasmic pattern recognition receptor signaling pathway"/>
    <property type="evidence" value="ECO:0007669"/>
    <property type="project" value="TreeGrafter"/>
</dbReference>
<dbReference type="SUPFAM" id="SSF52540">
    <property type="entry name" value="P-loop containing nucleoside triphosphate hydrolases"/>
    <property type="match status" value="2"/>
</dbReference>
<keyword evidence="7" id="KW-0399">Innate immunity</keyword>
<evidence type="ECO:0000256" key="12">
    <source>
        <dbReference type="ARBA" id="ARBA00022806"/>
    </source>
</evidence>
<dbReference type="InterPro" id="IPR014001">
    <property type="entry name" value="Helicase_ATP-bd"/>
</dbReference>
<dbReference type="GO" id="GO:0005524">
    <property type="term" value="F:ATP binding"/>
    <property type="evidence" value="ECO:0007669"/>
    <property type="project" value="UniProtKB-KW"/>
</dbReference>
<dbReference type="InterPro" id="IPR041204">
    <property type="entry name" value="RIG-I-like_C"/>
</dbReference>
<dbReference type="Pfam" id="PF11648">
    <property type="entry name" value="RIG-I_C-RD"/>
    <property type="match status" value="1"/>
</dbReference>
<keyword evidence="15" id="KW-0832">Ubl conjugation</keyword>
<dbReference type="GeneTree" id="ENSGT00940000153173"/>
<gene>
    <name evidence="23" type="primary">rigi</name>
</gene>
<evidence type="ECO:0000256" key="14">
    <source>
        <dbReference type="ARBA" id="ARBA00022840"/>
    </source>
</evidence>
<keyword evidence="13" id="KW-0862">Zinc</keyword>
<dbReference type="GeneID" id="103187211"/>
<comment type="similarity">
    <text evidence="2">Belongs to the helicase family. RLR subfamily.</text>
</comment>
<dbReference type="Gene3D" id="3.40.50.300">
    <property type="entry name" value="P-loop containing nucleotide triphosphate hydrolases"/>
    <property type="match status" value="2"/>
</dbReference>
<evidence type="ECO:0000256" key="15">
    <source>
        <dbReference type="ARBA" id="ARBA00022843"/>
    </source>
</evidence>
<accession>A0A4W3IGA0</accession>
<dbReference type="SMART" id="SM00490">
    <property type="entry name" value="HELICc"/>
    <property type="match status" value="1"/>
</dbReference>
<feature type="domain" description="Helicase ATP-binding" evidence="20">
    <location>
        <begin position="265"/>
        <end position="443"/>
    </location>
</feature>